<dbReference type="InterPro" id="IPR004802">
    <property type="entry name" value="tRNA_PsdUridine_synth_B_fam"/>
</dbReference>
<dbReference type="CDD" id="cd21148">
    <property type="entry name" value="PUA_Cbf5"/>
    <property type="match status" value="1"/>
</dbReference>
<keyword evidence="3" id="KW-1185">Reference proteome</keyword>
<dbReference type="GO" id="GO:0003723">
    <property type="term" value="F:RNA binding"/>
    <property type="evidence" value="ECO:0007669"/>
    <property type="project" value="InterPro"/>
</dbReference>
<dbReference type="PANTHER" id="PTHR23127:SF0">
    <property type="entry name" value="H_ACA RIBONUCLEOPROTEIN COMPLEX SUBUNIT DKC1"/>
    <property type="match status" value="1"/>
</dbReference>
<dbReference type="GO" id="GO:0000495">
    <property type="term" value="P:box H/ACA sno(s)RNA 3'-end processing"/>
    <property type="evidence" value="ECO:0007669"/>
    <property type="project" value="TreeGrafter"/>
</dbReference>
<dbReference type="Pfam" id="PF01472">
    <property type="entry name" value="PUA"/>
    <property type="match status" value="1"/>
</dbReference>
<dbReference type="Proteomes" id="UP000728185">
    <property type="component" value="Unassembled WGS sequence"/>
</dbReference>
<evidence type="ECO:0000313" key="3">
    <source>
        <dbReference type="Proteomes" id="UP000728185"/>
    </source>
</evidence>
<keyword evidence="2" id="KW-0687">Ribonucleoprotein</keyword>
<sequence>MLPGVLRYDNDINVNDEIVLITTKGEAVAVAIALMTTATIATCDHGLVAKLKRVIMERDLYPRQWGRGPVAMERKKLVAQGLLSKYAKPNEVPPIVGAAAKR</sequence>
<organism evidence="2 3">
    <name type="scientific">Fasciolopsis buskii</name>
    <dbReference type="NCBI Taxonomy" id="27845"/>
    <lineage>
        <taxon>Eukaryota</taxon>
        <taxon>Metazoa</taxon>
        <taxon>Spiralia</taxon>
        <taxon>Lophotrochozoa</taxon>
        <taxon>Platyhelminthes</taxon>
        <taxon>Trematoda</taxon>
        <taxon>Digenea</taxon>
        <taxon>Plagiorchiida</taxon>
        <taxon>Echinostomata</taxon>
        <taxon>Echinostomatoidea</taxon>
        <taxon>Fasciolidae</taxon>
        <taxon>Fasciolopsis</taxon>
    </lineage>
</organism>
<dbReference type="GO" id="GO:0009982">
    <property type="term" value="F:pseudouridine synthase activity"/>
    <property type="evidence" value="ECO:0007669"/>
    <property type="project" value="TreeGrafter"/>
</dbReference>
<evidence type="ECO:0000259" key="1">
    <source>
        <dbReference type="Pfam" id="PF01472"/>
    </source>
</evidence>
<protein>
    <submittedName>
        <fullName evidence="2">H/ACA ribonucleoprotein complex subunit 4</fullName>
    </submittedName>
</protein>
<dbReference type="GO" id="GO:0031118">
    <property type="term" value="P:rRNA pseudouridine synthesis"/>
    <property type="evidence" value="ECO:0007669"/>
    <property type="project" value="TreeGrafter"/>
</dbReference>
<comment type="caution">
    <text evidence="2">The sequence shown here is derived from an EMBL/GenBank/DDBJ whole genome shotgun (WGS) entry which is preliminary data.</text>
</comment>
<dbReference type="GO" id="GO:0031120">
    <property type="term" value="P:snRNA pseudouridine synthesis"/>
    <property type="evidence" value="ECO:0007669"/>
    <property type="project" value="TreeGrafter"/>
</dbReference>
<dbReference type="PANTHER" id="PTHR23127">
    <property type="entry name" value="CENTROMERE/MICROTUBULE BINDING PROTEIN CBF5"/>
    <property type="match status" value="1"/>
</dbReference>
<dbReference type="GO" id="GO:1990481">
    <property type="term" value="P:mRNA pseudouridine synthesis"/>
    <property type="evidence" value="ECO:0007669"/>
    <property type="project" value="TreeGrafter"/>
</dbReference>
<gene>
    <name evidence="2" type="ORF">FBUS_05867</name>
</gene>
<dbReference type="OrthoDB" id="10250002at2759"/>
<reference evidence="2" key="1">
    <citation type="submission" date="2019-05" db="EMBL/GenBank/DDBJ databases">
        <title>Annotation for the trematode Fasciolopsis buski.</title>
        <authorList>
            <person name="Choi Y.-J."/>
        </authorList>
    </citation>
    <scope>NUCLEOTIDE SEQUENCE</scope>
    <source>
        <strain evidence="2">HT</strain>
        <tissue evidence="2">Whole worm</tissue>
    </source>
</reference>
<dbReference type="InterPro" id="IPR002478">
    <property type="entry name" value="PUA"/>
</dbReference>
<dbReference type="InterPro" id="IPR015947">
    <property type="entry name" value="PUA-like_sf"/>
</dbReference>
<dbReference type="SUPFAM" id="SSF88697">
    <property type="entry name" value="PUA domain-like"/>
    <property type="match status" value="1"/>
</dbReference>
<evidence type="ECO:0000313" key="2">
    <source>
        <dbReference type="EMBL" id="KAA0197574.1"/>
    </source>
</evidence>
<proteinExistence type="predicted"/>
<dbReference type="Gene3D" id="2.30.130.10">
    <property type="entry name" value="PUA domain"/>
    <property type="match status" value="1"/>
</dbReference>
<accession>A0A8E0RZE1</accession>
<dbReference type="AlphaFoldDB" id="A0A8E0RZE1"/>
<dbReference type="GO" id="GO:0031429">
    <property type="term" value="C:box H/ACA snoRNP complex"/>
    <property type="evidence" value="ECO:0007669"/>
    <property type="project" value="TreeGrafter"/>
</dbReference>
<dbReference type="EMBL" id="LUCM01002297">
    <property type="protein sequence ID" value="KAA0197574.1"/>
    <property type="molecule type" value="Genomic_DNA"/>
</dbReference>
<dbReference type="PROSITE" id="PS50890">
    <property type="entry name" value="PUA"/>
    <property type="match status" value="1"/>
</dbReference>
<feature type="domain" description="PUA" evidence="1">
    <location>
        <begin position="1"/>
        <end position="55"/>
    </location>
</feature>
<name>A0A8E0RZE1_9TREM</name>
<dbReference type="InterPro" id="IPR036974">
    <property type="entry name" value="PUA_sf"/>
</dbReference>